<proteinExistence type="predicted"/>
<feature type="chain" id="PRO_5034125016" description="PA14 domain-containing protein" evidence="2">
    <location>
        <begin position="19"/>
        <end position="423"/>
    </location>
</feature>
<dbReference type="Proteomes" id="UP000573603">
    <property type="component" value="Unassembled WGS sequence"/>
</dbReference>
<protein>
    <recommendedName>
        <fullName evidence="3">PA14 domain-containing protein</fullName>
    </recommendedName>
</protein>
<dbReference type="Pfam" id="PF10528">
    <property type="entry name" value="GLEYA"/>
    <property type="match status" value="1"/>
</dbReference>
<feature type="domain" description="PA14" evidence="3">
    <location>
        <begin position="257"/>
        <end position="414"/>
    </location>
</feature>
<evidence type="ECO:0000313" key="4">
    <source>
        <dbReference type="EMBL" id="KAF5230973.1"/>
    </source>
</evidence>
<dbReference type="PROSITE" id="PS51820">
    <property type="entry name" value="PA14"/>
    <property type="match status" value="1"/>
</dbReference>
<dbReference type="Gene3D" id="2.60.120.1560">
    <property type="match status" value="1"/>
</dbReference>
<evidence type="ECO:0000313" key="5">
    <source>
        <dbReference type="Proteomes" id="UP000573603"/>
    </source>
</evidence>
<keyword evidence="5" id="KW-1185">Reference proteome</keyword>
<sequence length="423" mass="44841">MLFHRVFLAAAAVATAYAGPCKPVSSRASVSSSADASIPLSTVSIEVSDTTRTTTSESSSAGEATSSVTEGITTATTNSPTTTQGTTTESTTAAPISTSEFCYDNAYVISMLAFDPVASPFCVSYLSMTTHTITDYATPTTDPASTNTGLLEVTVTSTRSIETITCLDTAYSYVAPVPTLDRGSPHPDKRGQDAIEVPEAIPSDWTEAQTSDICSCLDLEEPTTHTTVTETSTVTAWVVETTFADNNDIAYRRFNCPFDANVYDSGFGTDYLKGKPVLSSGNGQTQFDACGTLTLGSSDTFDPSQAALLYNAYFHAKETGTYTFTIPNDIDNWGYLWVKDAAYTWDSGAWAIEGTRTGSNPALWNSGSYEVQLNKGDAIPFTYLWANGGGCGISDLRVTTPSGESILGLVGSTVKACDLDKFT</sequence>
<evidence type="ECO:0000256" key="1">
    <source>
        <dbReference type="SAM" id="MobiDB-lite"/>
    </source>
</evidence>
<feature type="region of interest" description="Disordered" evidence="1">
    <location>
        <begin position="48"/>
        <end position="91"/>
    </location>
</feature>
<name>A0A8H5DPH2_9HYPO</name>
<dbReference type="InterPro" id="IPR037524">
    <property type="entry name" value="PA14/GLEYA"/>
</dbReference>
<feature type="signal peptide" evidence="2">
    <location>
        <begin position="1"/>
        <end position="18"/>
    </location>
</feature>
<organism evidence="4 5">
    <name type="scientific">Fusarium anthophilum</name>
    <dbReference type="NCBI Taxonomy" id="48485"/>
    <lineage>
        <taxon>Eukaryota</taxon>
        <taxon>Fungi</taxon>
        <taxon>Dikarya</taxon>
        <taxon>Ascomycota</taxon>
        <taxon>Pezizomycotina</taxon>
        <taxon>Sordariomycetes</taxon>
        <taxon>Hypocreomycetidae</taxon>
        <taxon>Hypocreales</taxon>
        <taxon>Nectriaceae</taxon>
        <taxon>Fusarium</taxon>
        <taxon>Fusarium fujikuroi species complex</taxon>
    </lineage>
</organism>
<dbReference type="InterPro" id="IPR018871">
    <property type="entry name" value="GLEYA_adhesin_domain"/>
</dbReference>
<keyword evidence="2" id="KW-0732">Signal</keyword>
<gene>
    <name evidence="4" type="ORF">FANTH_13587</name>
</gene>
<comment type="caution">
    <text evidence="4">The sequence shown here is derived from an EMBL/GenBank/DDBJ whole genome shotgun (WGS) entry which is preliminary data.</text>
</comment>
<evidence type="ECO:0000259" key="3">
    <source>
        <dbReference type="PROSITE" id="PS51820"/>
    </source>
</evidence>
<dbReference type="AlphaFoldDB" id="A0A8H5DPH2"/>
<accession>A0A8H5DPH2</accession>
<dbReference type="EMBL" id="JABEVY010000497">
    <property type="protein sequence ID" value="KAF5230973.1"/>
    <property type="molecule type" value="Genomic_DNA"/>
</dbReference>
<evidence type="ECO:0000256" key="2">
    <source>
        <dbReference type="SAM" id="SignalP"/>
    </source>
</evidence>
<reference evidence="4 5" key="1">
    <citation type="journal article" date="2020" name="BMC Genomics">
        <title>Correction to: Identification and distribution of gene clusters required for synthesis of sphingolipid metabolism inhibitors in diverse species of the filamentous fungus Fusarium.</title>
        <authorList>
            <person name="Kim H.S."/>
            <person name="Lohmar J.M."/>
            <person name="Busman M."/>
            <person name="Brown D.W."/>
            <person name="Naumann T.A."/>
            <person name="Divon H.H."/>
            <person name="Lysoe E."/>
            <person name="Uhlig S."/>
            <person name="Proctor R.H."/>
        </authorList>
    </citation>
    <scope>NUCLEOTIDE SEQUENCE [LARGE SCALE GENOMIC DNA]</scope>
    <source>
        <strain evidence="4 5">NRRL 25214</strain>
    </source>
</reference>